<name>A0AAU2AE23_9ACTN</name>
<dbReference type="InterPro" id="IPR010753">
    <property type="entry name" value="DUF1330"/>
</dbReference>
<accession>A0AAU2AE23</accession>
<organism evidence="2">
    <name type="scientific">Streptomyces sp. NBC_00093</name>
    <dbReference type="NCBI Taxonomy" id="2975649"/>
    <lineage>
        <taxon>Bacteria</taxon>
        <taxon>Bacillati</taxon>
        <taxon>Actinomycetota</taxon>
        <taxon>Actinomycetes</taxon>
        <taxon>Kitasatosporales</taxon>
        <taxon>Streptomycetaceae</taxon>
        <taxon>Streptomyces</taxon>
    </lineage>
</organism>
<evidence type="ECO:0000313" key="2">
    <source>
        <dbReference type="EMBL" id="WTT22775.1"/>
    </source>
</evidence>
<protein>
    <submittedName>
        <fullName evidence="2">DUF1330 domain-containing protein</fullName>
    </submittedName>
</protein>
<reference evidence="2" key="1">
    <citation type="submission" date="2022-10" db="EMBL/GenBank/DDBJ databases">
        <title>The complete genomes of actinobacterial strains from the NBC collection.</title>
        <authorList>
            <person name="Joergensen T.S."/>
            <person name="Alvarez Arevalo M."/>
            <person name="Sterndorff E.B."/>
            <person name="Faurdal D."/>
            <person name="Vuksanovic O."/>
            <person name="Mourched A.-S."/>
            <person name="Charusanti P."/>
            <person name="Shaw S."/>
            <person name="Blin K."/>
            <person name="Weber T."/>
        </authorList>
    </citation>
    <scope>NUCLEOTIDE SEQUENCE</scope>
    <source>
        <strain evidence="2">NBC_00093</strain>
    </source>
</reference>
<dbReference type="PANTHER" id="PTHR41521">
    <property type="match status" value="1"/>
</dbReference>
<dbReference type="Gene3D" id="3.30.70.100">
    <property type="match status" value="1"/>
</dbReference>
<dbReference type="PANTHER" id="PTHR41521:SF4">
    <property type="entry name" value="BLR0684 PROTEIN"/>
    <property type="match status" value="1"/>
</dbReference>
<gene>
    <name evidence="2" type="ORF">OHA22_48155</name>
</gene>
<feature type="domain" description="DUF1330" evidence="1">
    <location>
        <begin position="3"/>
        <end position="96"/>
    </location>
</feature>
<dbReference type="Pfam" id="PF07045">
    <property type="entry name" value="DUF1330"/>
    <property type="match status" value="1"/>
</dbReference>
<evidence type="ECO:0000259" key="1">
    <source>
        <dbReference type="Pfam" id="PF07045"/>
    </source>
</evidence>
<dbReference type="EMBL" id="CP108222">
    <property type="protein sequence ID" value="WTT22775.1"/>
    <property type="molecule type" value="Genomic_DNA"/>
</dbReference>
<dbReference type="InterPro" id="IPR011008">
    <property type="entry name" value="Dimeric_a/b-barrel"/>
</dbReference>
<proteinExistence type="predicted"/>
<dbReference type="SUPFAM" id="SSF54909">
    <property type="entry name" value="Dimeric alpha+beta barrel"/>
    <property type="match status" value="1"/>
</dbReference>
<dbReference type="AlphaFoldDB" id="A0AAU2AE23"/>
<sequence length="103" mass="10795">MPKGYVIVTEAIKDPAGMEAYARAAGATLAAHGAKILAVHDGAESLEGEWHGDRTVVLEFESVEAARAWYESAEYAKARPLRQAAADSNVVIVAGFEPPAGNG</sequence>